<reference evidence="2" key="1">
    <citation type="submission" date="2020-08" db="EMBL/GenBank/DDBJ databases">
        <title>Multicomponent nature underlies the extraordinary mechanical properties of spider dragline silk.</title>
        <authorList>
            <person name="Kono N."/>
            <person name="Nakamura H."/>
            <person name="Mori M."/>
            <person name="Yoshida Y."/>
            <person name="Ohtoshi R."/>
            <person name="Malay A.D."/>
            <person name="Moran D.A.P."/>
            <person name="Tomita M."/>
            <person name="Numata K."/>
            <person name="Arakawa K."/>
        </authorList>
    </citation>
    <scope>NUCLEOTIDE SEQUENCE</scope>
</reference>
<keyword evidence="3" id="KW-1185">Reference proteome</keyword>
<gene>
    <name evidence="2" type="ORF">TNIN_30331</name>
</gene>
<comment type="caution">
    <text evidence="2">The sequence shown here is derived from an EMBL/GenBank/DDBJ whole genome shotgun (WGS) entry which is preliminary data.</text>
</comment>
<dbReference type="EMBL" id="BMAV01018268">
    <property type="protein sequence ID" value="GFY70457.1"/>
    <property type="molecule type" value="Genomic_DNA"/>
</dbReference>
<organism evidence="2 3">
    <name type="scientific">Trichonephila inaurata madagascariensis</name>
    <dbReference type="NCBI Taxonomy" id="2747483"/>
    <lineage>
        <taxon>Eukaryota</taxon>
        <taxon>Metazoa</taxon>
        <taxon>Ecdysozoa</taxon>
        <taxon>Arthropoda</taxon>
        <taxon>Chelicerata</taxon>
        <taxon>Arachnida</taxon>
        <taxon>Araneae</taxon>
        <taxon>Araneomorphae</taxon>
        <taxon>Entelegynae</taxon>
        <taxon>Araneoidea</taxon>
        <taxon>Nephilidae</taxon>
        <taxon>Trichonephila</taxon>
        <taxon>Trichonephila inaurata</taxon>
    </lineage>
</organism>
<evidence type="ECO:0000313" key="2">
    <source>
        <dbReference type="EMBL" id="GFY70457.1"/>
    </source>
</evidence>
<proteinExistence type="predicted"/>
<dbReference type="OrthoDB" id="10430299at2759"/>
<accession>A0A8X6YH30</accession>
<sequence length="101" mass="11036">MQPKRNNQPDKHRCLSFSSPQRSGMERSNERVDALPQTAAVIFCDQASACSSTLAGQETSNSICAKVGPSQNSITQTSSPEIKLEFREMTRELLDTWGCGG</sequence>
<evidence type="ECO:0000256" key="1">
    <source>
        <dbReference type="SAM" id="MobiDB-lite"/>
    </source>
</evidence>
<protein>
    <submittedName>
        <fullName evidence="2">Uncharacterized protein</fullName>
    </submittedName>
</protein>
<dbReference type="Proteomes" id="UP000886998">
    <property type="component" value="Unassembled WGS sequence"/>
</dbReference>
<feature type="region of interest" description="Disordered" evidence="1">
    <location>
        <begin position="1"/>
        <end position="31"/>
    </location>
</feature>
<name>A0A8X6YH30_9ARAC</name>
<dbReference type="AlphaFoldDB" id="A0A8X6YH30"/>
<evidence type="ECO:0000313" key="3">
    <source>
        <dbReference type="Proteomes" id="UP000886998"/>
    </source>
</evidence>